<feature type="compositionally biased region" description="Basic and acidic residues" evidence="1">
    <location>
        <begin position="130"/>
        <end position="160"/>
    </location>
</feature>
<feature type="compositionally biased region" description="Polar residues" evidence="1">
    <location>
        <begin position="398"/>
        <end position="417"/>
    </location>
</feature>
<name>A0A9P6KB34_9FUNG</name>
<dbReference type="AlphaFoldDB" id="A0A9P6KB34"/>
<sequence length="529" mass="56678">MATQDYRVSTIVVLCKDCGNDVGLYPARHKCPPRPAMPAMPAIPSKYQQPSPSFSSSSSRSADGGSSGRMRPPDLNPNSLYPSTNGSNGTPGNSSTSSYGSGSRTPTSSSSSFQDRMNGSKTPTASSFQERMKERDRERQLREREERELAARGIREETRQETSQTTAAPAAAGSGNTLWGRLKAAKEVFNATITGEEKWPESDDSDYEGESHVGRILRDRADKKEEQELAAKIAELELNPYASTSTTSSLSKATGTASRNDYLRKDYAPSTVSSTSSGDNDDHYTRSLRARGELPVNTGPDLAERSWSPSVSSANTTNSGQGYGSNNSYNNNNNNNNLGVSGGGNRYRTSSDASRDDALSRLEGKSQGDKLAAQVSHLGSTSPRARANSPMGHRQDNQHNNSGSNHQLSPSSANYQPSPSPGSGRRYDPPSPSPRFGGQGPSSPSYGNNNSGGGGGGGGGYRPQQGPPPPSDPYEYDRRPTYPPGNSGGGPPPGVQGYGQQRQPQYQQYQQPQQYQQHNAYGSNRGNYF</sequence>
<feature type="region of interest" description="Disordered" evidence="1">
    <location>
        <begin position="28"/>
        <end position="176"/>
    </location>
</feature>
<feature type="region of interest" description="Disordered" evidence="1">
    <location>
        <begin position="195"/>
        <end position="225"/>
    </location>
</feature>
<feature type="compositionally biased region" description="Polar residues" evidence="1">
    <location>
        <begin position="113"/>
        <end position="129"/>
    </location>
</feature>
<evidence type="ECO:0000313" key="3">
    <source>
        <dbReference type="Proteomes" id="UP000780801"/>
    </source>
</evidence>
<dbReference type="Proteomes" id="UP000780801">
    <property type="component" value="Unassembled WGS sequence"/>
</dbReference>
<feature type="compositionally biased region" description="Gly residues" evidence="1">
    <location>
        <begin position="450"/>
        <end position="461"/>
    </location>
</feature>
<proteinExistence type="predicted"/>
<protein>
    <submittedName>
        <fullName evidence="2">Uncharacterized protein</fullName>
    </submittedName>
</protein>
<accession>A0A9P6KB34</accession>
<feature type="compositionally biased region" description="Low complexity" evidence="1">
    <location>
        <begin position="51"/>
        <end position="64"/>
    </location>
</feature>
<feature type="compositionally biased region" description="Polar residues" evidence="1">
    <location>
        <begin position="518"/>
        <end position="529"/>
    </location>
</feature>
<comment type="caution">
    <text evidence="2">The sequence shown here is derived from an EMBL/GenBank/DDBJ whole genome shotgun (WGS) entry which is preliminary data.</text>
</comment>
<feature type="compositionally biased region" description="Low complexity" evidence="1">
    <location>
        <begin position="82"/>
        <end position="112"/>
    </location>
</feature>
<evidence type="ECO:0000313" key="2">
    <source>
        <dbReference type="EMBL" id="KAF9578260.1"/>
    </source>
</evidence>
<reference evidence="2" key="1">
    <citation type="journal article" date="2020" name="Fungal Divers.">
        <title>Resolving the Mortierellaceae phylogeny through synthesis of multi-gene phylogenetics and phylogenomics.</title>
        <authorList>
            <person name="Vandepol N."/>
            <person name="Liber J."/>
            <person name="Desiro A."/>
            <person name="Na H."/>
            <person name="Kennedy M."/>
            <person name="Barry K."/>
            <person name="Grigoriev I.V."/>
            <person name="Miller A.N."/>
            <person name="O'Donnell K."/>
            <person name="Stajich J.E."/>
            <person name="Bonito G."/>
        </authorList>
    </citation>
    <scope>NUCLEOTIDE SEQUENCE</scope>
    <source>
        <strain evidence="2">KOD1015</strain>
    </source>
</reference>
<gene>
    <name evidence="2" type="ORF">BGW38_006038</name>
</gene>
<dbReference type="OrthoDB" id="2683368at2759"/>
<organism evidence="2 3">
    <name type="scientific">Lunasporangiospora selenospora</name>
    <dbReference type="NCBI Taxonomy" id="979761"/>
    <lineage>
        <taxon>Eukaryota</taxon>
        <taxon>Fungi</taxon>
        <taxon>Fungi incertae sedis</taxon>
        <taxon>Mucoromycota</taxon>
        <taxon>Mortierellomycotina</taxon>
        <taxon>Mortierellomycetes</taxon>
        <taxon>Mortierellales</taxon>
        <taxon>Mortierellaceae</taxon>
        <taxon>Lunasporangiospora</taxon>
    </lineage>
</organism>
<feature type="compositionally biased region" description="Basic and acidic residues" evidence="1">
    <location>
        <begin position="209"/>
        <end position="225"/>
    </location>
</feature>
<feature type="compositionally biased region" description="Low complexity" evidence="1">
    <location>
        <begin position="315"/>
        <end position="339"/>
    </location>
</feature>
<feature type="region of interest" description="Disordered" evidence="1">
    <location>
        <begin position="261"/>
        <end position="529"/>
    </location>
</feature>
<feature type="compositionally biased region" description="Low complexity" evidence="1">
    <location>
        <begin position="498"/>
        <end position="517"/>
    </location>
</feature>
<evidence type="ECO:0000256" key="1">
    <source>
        <dbReference type="SAM" id="MobiDB-lite"/>
    </source>
</evidence>
<keyword evidence="3" id="KW-1185">Reference proteome</keyword>
<dbReference type="EMBL" id="JAABOA010003842">
    <property type="protein sequence ID" value="KAF9578260.1"/>
    <property type="molecule type" value="Genomic_DNA"/>
</dbReference>
<feature type="compositionally biased region" description="Basic and acidic residues" evidence="1">
    <location>
        <begin position="353"/>
        <end position="368"/>
    </location>
</feature>